<dbReference type="Gene3D" id="3.30.70.270">
    <property type="match status" value="1"/>
</dbReference>
<dbReference type="SUPFAM" id="SSF56672">
    <property type="entry name" value="DNA/RNA polymerases"/>
    <property type="match status" value="1"/>
</dbReference>
<feature type="domain" description="Reverse transcriptase" evidence="1">
    <location>
        <begin position="1"/>
        <end position="75"/>
    </location>
</feature>
<dbReference type="InterPro" id="IPR043502">
    <property type="entry name" value="DNA/RNA_pol_sf"/>
</dbReference>
<name>X6LQ37_RETFI</name>
<proteinExistence type="predicted"/>
<dbReference type="EMBL" id="ASPP01033173">
    <property type="protein sequence ID" value="ETO03486.1"/>
    <property type="molecule type" value="Genomic_DNA"/>
</dbReference>
<dbReference type="AlphaFoldDB" id="X6LQ37"/>
<evidence type="ECO:0000313" key="3">
    <source>
        <dbReference type="Proteomes" id="UP000023152"/>
    </source>
</evidence>
<dbReference type="PANTHER" id="PTHR37984:SF5">
    <property type="entry name" value="PROTEIN NYNRIN-LIKE"/>
    <property type="match status" value="1"/>
</dbReference>
<dbReference type="Proteomes" id="UP000023152">
    <property type="component" value="Unassembled WGS sequence"/>
</dbReference>
<gene>
    <name evidence="2" type="ORF">RFI_33918</name>
</gene>
<protein>
    <recommendedName>
        <fullName evidence="1">Reverse transcriptase domain-containing protein</fullName>
    </recommendedName>
</protein>
<evidence type="ECO:0000313" key="2">
    <source>
        <dbReference type="EMBL" id="ETO03486.1"/>
    </source>
</evidence>
<comment type="caution">
    <text evidence="2">The sequence shown here is derived from an EMBL/GenBank/DDBJ whole genome shotgun (WGS) entry which is preliminary data.</text>
</comment>
<dbReference type="PANTHER" id="PTHR37984">
    <property type="entry name" value="PROTEIN CBG26694"/>
    <property type="match status" value="1"/>
</dbReference>
<keyword evidence="3" id="KW-1185">Reference proteome</keyword>
<evidence type="ECO:0000259" key="1">
    <source>
        <dbReference type="PROSITE" id="PS50878"/>
    </source>
</evidence>
<accession>X6LQ37</accession>
<dbReference type="Pfam" id="PF00078">
    <property type="entry name" value="RVT_1"/>
    <property type="match status" value="1"/>
</dbReference>
<dbReference type="PROSITE" id="PS50878">
    <property type="entry name" value="RT_POL"/>
    <property type="match status" value="1"/>
</dbReference>
<dbReference type="InterPro" id="IPR043128">
    <property type="entry name" value="Rev_trsase/Diguanyl_cyclase"/>
</dbReference>
<dbReference type="InterPro" id="IPR000477">
    <property type="entry name" value="RT_dom"/>
</dbReference>
<organism evidence="2 3">
    <name type="scientific">Reticulomyxa filosa</name>
    <dbReference type="NCBI Taxonomy" id="46433"/>
    <lineage>
        <taxon>Eukaryota</taxon>
        <taxon>Sar</taxon>
        <taxon>Rhizaria</taxon>
        <taxon>Retaria</taxon>
        <taxon>Foraminifera</taxon>
        <taxon>Monothalamids</taxon>
        <taxon>Reticulomyxidae</taxon>
        <taxon>Reticulomyxa</taxon>
    </lineage>
</organism>
<reference evidence="2 3" key="1">
    <citation type="journal article" date="2013" name="Curr. Biol.">
        <title>The Genome of the Foraminiferan Reticulomyxa filosa.</title>
        <authorList>
            <person name="Glockner G."/>
            <person name="Hulsmann N."/>
            <person name="Schleicher M."/>
            <person name="Noegel A.A."/>
            <person name="Eichinger L."/>
            <person name="Gallinger C."/>
            <person name="Pawlowski J."/>
            <person name="Sierra R."/>
            <person name="Euteneuer U."/>
            <person name="Pillet L."/>
            <person name="Moustafa A."/>
            <person name="Platzer M."/>
            <person name="Groth M."/>
            <person name="Szafranski K."/>
            <person name="Schliwa M."/>
        </authorList>
    </citation>
    <scope>NUCLEOTIDE SEQUENCE [LARGE SCALE GENOMIC DNA]</scope>
</reference>
<dbReference type="OrthoDB" id="427924at2759"/>
<dbReference type="InterPro" id="IPR050951">
    <property type="entry name" value="Retrovirus_Pol_polyprotein"/>
</dbReference>
<sequence>MKIPATLQRIMSSLFGNIDDVDVYIDDLLIATDFEEIHLQVLNDLFKRFSKYNLRLAMNKCEFLQNEIVFLGQTISSKVVFGNPNHINKVLNVSKSKKRKQLERLLGLVQYVAKFIPNYEGKIRNAFGKLKEDGTNAKLLRHPRQNEQFIVQCDTSNNFTIFIVIEASQYYAIQIAQIEKAFTMSRELYDYDELFEKNIFRKAQ</sequence>